<dbReference type="SUPFAM" id="SSF103473">
    <property type="entry name" value="MFS general substrate transporter"/>
    <property type="match status" value="1"/>
</dbReference>
<evidence type="ECO:0000313" key="3">
    <source>
        <dbReference type="Proteomes" id="UP001285441"/>
    </source>
</evidence>
<organism evidence="2 3">
    <name type="scientific">Podospora didyma</name>
    <dbReference type="NCBI Taxonomy" id="330526"/>
    <lineage>
        <taxon>Eukaryota</taxon>
        <taxon>Fungi</taxon>
        <taxon>Dikarya</taxon>
        <taxon>Ascomycota</taxon>
        <taxon>Pezizomycotina</taxon>
        <taxon>Sordariomycetes</taxon>
        <taxon>Sordariomycetidae</taxon>
        <taxon>Sordariales</taxon>
        <taxon>Podosporaceae</taxon>
        <taxon>Podospora</taxon>
    </lineage>
</organism>
<dbReference type="PANTHER" id="PTHR11360">
    <property type="entry name" value="MONOCARBOXYLATE TRANSPORTER"/>
    <property type="match status" value="1"/>
</dbReference>
<dbReference type="PANTHER" id="PTHR11360:SF130">
    <property type="entry name" value="MAJOR FACILITATOR SUPERFAMILY (MFS) PROFILE DOMAIN-CONTAINING PROTEIN-RELATED"/>
    <property type="match status" value="1"/>
</dbReference>
<keyword evidence="1" id="KW-0472">Membrane</keyword>
<feature type="transmembrane region" description="Helical" evidence="1">
    <location>
        <begin position="190"/>
        <end position="210"/>
    </location>
</feature>
<sequence>MINGFGMVASYGIFLPHWQKVLNRPASDVSWVGSLQLCMPFAVSSFSGRVMDAGYFRPILVVGCGLHIFGIFCTASLSQYWQLDITLALGVASCGAPVGGVIFPVLQDKLDYSWVIRIMGFVVLFNTILILLIARPKKLHRPRAPLVDLQAWKEPAYTLFAIGLFTICPGLFFPYFYMPKYGGEVIGLPSSTSLTMLLILNSVGIPARLIPTFVAHYFFGAFSVLIPFSFCTGIMNFVWLIITEPSSFISFSVVFGVVANAVLTTDLTKMGTRIGMIMTFASLACLIGPPISGFLIARGKGSFRYAQIFAGTTVLAGTAIMCVSRWLQIWGVMKWEFL</sequence>
<proteinExistence type="predicted"/>
<feature type="transmembrane region" description="Helical" evidence="1">
    <location>
        <begin position="308"/>
        <end position="327"/>
    </location>
</feature>
<evidence type="ECO:0000256" key="1">
    <source>
        <dbReference type="SAM" id="Phobius"/>
    </source>
</evidence>
<comment type="caution">
    <text evidence="2">The sequence shown here is derived from an EMBL/GenBank/DDBJ whole genome shotgun (WGS) entry which is preliminary data.</text>
</comment>
<feature type="transmembrane region" description="Helical" evidence="1">
    <location>
        <begin position="55"/>
        <end position="75"/>
    </location>
</feature>
<dbReference type="EMBL" id="JAULSW010000004">
    <property type="protein sequence ID" value="KAK3385990.1"/>
    <property type="molecule type" value="Genomic_DNA"/>
</dbReference>
<feature type="transmembrane region" description="Helical" evidence="1">
    <location>
        <begin position="274"/>
        <end position="296"/>
    </location>
</feature>
<protein>
    <submittedName>
        <fullName evidence="2">MFS monocarboxylate transporter-like protein</fullName>
    </submittedName>
</protein>
<feature type="transmembrane region" description="Helical" evidence="1">
    <location>
        <begin position="112"/>
        <end position="134"/>
    </location>
</feature>
<keyword evidence="1" id="KW-0812">Transmembrane</keyword>
<dbReference type="AlphaFoldDB" id="A0AAE0U0C8"/>
<evidence type="ECO:0000313" key="2">
    <source>
        <dbReference type="EMBL" id="KAK3385990.1"/>
    </source>
</evidence>
<keyword evidence="1" id="KW-1133">Transmembrane helix</keyword>
<reference evidence="2" key="2">
    <citation type="submission" date="2023-06" db="EMBL/GenBank/DDBJ databases">
        <authorList>
            <consortium name="Lawrence Berkeley National Laboratory"/>
            <person name="Haridas S."/>
            <person name="Hensen N."/>
            <person name="Bonometti L."/>
            <person name="Westerberg I."/>
            <person name="Brannstrom I.O."/>
            <person name="Guillou S."/>
            <person name="Cros-Aarteil S."/>
            <person name="Calhoun S."/>
            <person name="Kuo A."/>
            <person name="Mondo S."/>
            <person name="Pangilinan J."/>
            <person name="Riley R."/>
            <person name="LaButti K."/>
            <person name="Andreopoulos B."/>
            <person name="Lipzen A."/>
            <person name="Chen C."/>
            <person name="Yanf M."/>
            <person name="Daum C."/>
            <person name="Ng V."/>
            <person name="Clum A."/>
            <person name="Steindorff A."/>
            <person name="Ohm R."/>
            <person name="Martin F."/>
            <person name="Silar P."/>
            <person name="Natvig D."/>
            <person name="Lalanne C."/>
            <person name="Gautier V."/>
            <person name="Ament-velasquez S.L."/>
            <person name="Kruys A."/>
            <person name="Hutchinson M.I."/>
            <person name="Powell A.J."/>
            <person name="Barry K."/>
            <person name="Miller A.N."/>
            <person name="Grigoriev I.V."/>
            <person name="Debuchy R."/>
            <person name="Gladieux P."/>
            <person name="Thoren M.H."/>
            <person name="Johannesson H."/>
        </authorList>
    </citation>
    <scope>NUCLEOTIDE SEQUENCE</scope>
    <source>
        <strain evidence="2">CBS 232.78</strain>
    </source>
</reference>
<feature type="transmembrane region" description="Helical" evidence="1">
    <location>
        <begin position="248"/>
        <end position="267"/>
    </location>
</feature>
<gene>
    <name evidence="2" type="ORF">B0H63DRAFT_494704</name>
</gene>
<feature type="transmembrane region" description="Helical" evidence="1">
    <location>
        <begin position="217"/>
        <end position="242"/>
    </location>
</feature>
<dbReference type="Gene3D" id="1.20.1250.20">
    <property type="entry name" value="MFS general substrate transporter like domains"/>
    <property type="match status" value="1"/>
</dbReference>
<feature type="transmembrane region" description="Helical" evidence="1">
    <location>
        <begin position="87"/>
        <end position="106"/>
    </location>
</feature>
<dbReference type="InterPro" id="IPR050327">
    <property type="entry name" value="Proton-linked_MCT"/>
</dbReference>
<keyword evidence="3" id="KW-1185">Reference proteome</keyword>
<dbReference type="InterPro" id="IPR036259">
    <property type="entry name" value="MFS_trans_sf"/>
</dbReference>
<reference evidence="2" key="1">
    <citation type="journal article" date="2023" name="Mol. Phylogenet. Evol.">
        <title>Genome-scale phylogeny and comparative genomics of the fungal order Sordariales.</title>
        <authorList>
            <person name="Hensen N."/>
            <person name="Bonometti L."/>
            <person name="Westerberg I."/>
            <person name="Brannstrom I.O."/>
            <person name="Guillou S."/>
            <person name="Cros-Aarteil S."/>
            <person name="Calhoun S."/>
            <person name="Haridas S."/>
            <person name="Kuo A."/>
            <person name="Mondo S."/>
            <person name="Pangilinan J."/>
            <person name="Riley R."/>
            <person name="LaButti K."/>
            <person name="Andreopoulos B."/>
            <person name="Lipzen A."/>
            <person name="Chen C."/>
            <person name="Yan M."/>
            <person name="Daum C."/>
            <person name="Ng V."/>
            <person name="Clum A."/>
            <person name="Steindorff A."/>
            <person name="Ohm R.A."/>
            <person name="Martin F."/>
            <person name="Silar P."/>
            <person name="Natvig D.O."/>
            <person name="Lalanne C."/>
            <person name="Gautier V."/>
            <person name="Ament-Velasquez S.L."/>
            <person name="Kruys A."/>
            <person name="Hutchinson M.I."/>
            <person name="Powell A.J."/>
            <person name="Barry K."/>
            <person name="Miller A.N."/>
            <person name="Grigoriev I.V."/>
            <person name="Debuchy R."/>
            <person name="Gladieux P."/>
            <person name="Hiltunen Thoren M."/>
            <person name="Johannesson H."/>
        </authorList>
    </citation>
    <scope>NUCLEOTIDE SEQUENCE</scope>
    <source>
        <strain evidence="2">CBS 232.78</strain>
    </source>
</reference>
<feature type="transmembrane region" description="Helical" evidence="1">
    <location>
        <begin position="155"/>
        <end position="178"/>
    </location>
</feature>
<name>A0AAE0U0C8_9PEZI</name>
<dbReference type="Proteomes" id="UP001285441">
    <property type="component" value="Unassembled WGS sequence"/>
</dbReference>
<accession>A0AAE0U0C8</accession>